<name>A0A7K1GKD2_9FLAO</name>
<reference evidence="1 2" key="1">
    <citation type="journal article" date="2006" name="Int. J. Syst. Evol. Microbiol.">
        <title>Myroides pelagicus sp. nov., isolated from seawater in Thailand.</title>
        <authorList>
            <person name="Yoon J."/>
            <person name="Maneerat S."/>
            <person name="Kawai F."/>
            <person name="Yokota A."/>
        </authorList>
    </citation>
    <scope>NUCLEOTIDE SEQUENCE [LARGE SCALE GENOMIC DNA]</scope>
    <source>
        <strain evidence="1 2">SM1T</strain>
    </source>
</reference>
<comment type="caution">
    <text evidence="1">The sequence shown here is derived from an EMBL/GenBank/DDBJ whole genome shotgun (WGS) entry which is preliminary data.</text>
</comment>
<dbReference type="EMBL" id="WMJY01000005">
    <property type="protein sequence ID" value="MTH28979.1"/>
    <property type="molecule type" value="Genomic_DNA"/>
</dbReference>
<dbReference type="Proteomes" id="UP000488936">
    <property type="component" value="Unassembled WGS sequence"/>
</dbReference>
<sequence length="106" mass="12896">MKTKNIRVLWLVLLLGVFVIPHTSNLLHFVIIEHDFNKRSNAVEYLNSNTVHYCEQYLFKYAPLLDFDVFNIDFWVDQMYLPIYVIDVRLEYLDFFYSYYLRGPPF</sequence>
<proteinExistence type="predicted"/>
<keyword evidence="2" id="KW-1185">Reference proteome</keyword>
<evidence type="ECO:0000313" key="2">
    <source>
        <dbReference type="Proteomes" id="UP000488936"/>
    </source>
</evidence>
<accession>A0A7K1GKD2</accession>
<gene>
    <name evidence="1" type="ORF">GJV77_03480</name>
</gene>
<dbReference type="AlphaFoldDB" id="A0A7K1GKD2"/>
<protein>
    <submittedName>
        <fullName evidence="1">Uncharacterized protein</fullName>
    </submittedName>
</protein>
<dbReference type="RefSeq" id="WP_155034963.1">
    <property type="nucleotide sequence ID" value="NZ_JAYMMG010000003.1"/>
</dbReference>
<dbReference type="OrthoDB" id="1449826at2"/>
<organism evidence="1 2">
    <name type="scientific">Myroides pelagicus</name>
    <dbReference type="NCBI Taxonomy" id="270914"/>
    <lineage>
        <taxon>Bacteria</taxon>
        <taxon>Pseudomonadati</taxon>
        <taxon>Bacteroidota</taxon>
        <taxon>Flavobacteriia</taxon>
        <taxon>Flavobacteriales</taxon>
        <taxon>Flavobacteriaceae</taxon>
        <taxon>Myroides</taxon>
    </lineage>
</organism>
<evidence type="ECO:0000313" key="1">
    <source>
        <dbReference type="EMBL" id="MTH28979.1"/>
    </source>
</evidence>